<gene>
    <name evidence="2" type="ORF">GALL_173380</name>
</gene>
<evidence type="ECO:0000313" key="2">
    <source>
        <dbReference type="EMBL" id="OIR00646.1"/>
    </source>
</evidence>
<dbReference type="InterPro" id="IPR045916">
    <property type="entry name" value="DUF5777"/>
</dbReference>
<name>A0A1J5SKN4_9ZZZZ</name>
<accession>A0A1J5SKN4</accession>
<proteinExistence type="predicted"/>
<feature type="domain" description="DUF5777" evidence="1">
    <location>
        <begin position="46"/>
        <end position="291"/>
    </location>
</feature>
<evidence type="ECO:0000259" key="1">
    <source>
        <dbReference type="Pfam" id="PF19089"/>
    </source>
</evidence>
<dbReference type="AlphaFoldDB" id="A0A1J5SKN4"/>
<organism evidence="2">
    <name type="scientific">mine drainage metagenome</name>
    <dbReference type="NCBI Taxonomy" id="410659"/>
    <lineage>
        <taxon>unclassified sequences</taxon>
        <taxon>metagenomes</taxon>
        <taxon>ecological metagenomes</taxon>
    </lineage>
</organism>
<dbReference type="SUPFAM" id="SSF56935">
    <property type="entry name" value="Porins"/>
    <property type="match status" value="1"/>
</dbReference>
<dbReference type="EMBL" id="MLJW01000093">
    <property type="protein sequence ID" value="OIR00646.1"/>
    <property type="molecule type" value="Genomic_DNA"/>
</dbReference>
<protein>
    <recommendedName>
        <fullName evidence="1">DUF5777 domain-containing protein</fullName>
    </recommendedName>
</protein>
<reference evidence="2" key="1">
    <citation type="submission" date="2016-10" db="EMBL/GenBank/DDBJ databases">
        <title>Sequence of Gallionella enrichment culture.</title>
        <authorList>
            <person name="Poehlein A."/>
            <person name="Muehling M."/>
            <person name="Daniel R."/>
        </authorList>
    </citation>
    <scope>NUCLEOTIDE SEQUENCE</scope>
</reference>
<sequence length="303" mass="33885">MLKKTAALLLILISTLKINAQDNSLLNMLNDSMSANKTKSFVTGTFKATHVVNMQTVEGVAAGALSFVIQHRFGQLNSGAYNFFGLDNATLRLGLDYGITDRLTAGIGRSSYQKTFDGYLKYKLLRQTDGNNQTPVTVSVLGSINYFTLNFFDKPYLDITYRTSYIGQVLIARKFDRSLSLQIAPTYLHYNLVPTLNDKNDEFAFGFGGRIKFNKRMSIDAEYNYLLPNQTVSTTVYNSFSLGWDIETGGHVFQLILSNSQGLVESQYIGATTDNWGNGGIYFGFNISRNFNITSHAKSKMQW</sequence>
<dbReference type="Pfam" id="PF19089">
    <property type="entry name" value="DUF5777"/>
    <property type="match status" value="1"/>
</dbReference>
<comment type="caution">
    <text evidence="2">The sequence shown here is derived from an EMBL/GenBank/DDBJ whole genome shotgun (WGS) entry which is preliminary data.</text>
</comment>